<gene>
    <name evidence="2" type="primary">acuI</name>
    <name evidence="2" type="ORF">WG78_11820</name>
</gene>
<dbReference type="CDD" id="cd08288">
    <property type="entry name" value="MDR_yhdh"/>
    <property type="match status" value="1"/>
</dbReference>
<dbReference type="InterPro" id="IPR013154">
    <property type="entry name" value="ADH-like_N"/>
</dbReference>
<dbReference type="Pfam" id="PF08240">
    <property type="entry name" value="ADH_N"/>
    <property type="match status" value="1"/>
</dbReference>
<dbReference type="OrthoDB" id="9782155at2"/>
<dbReference type="Pfam" id="PF00107">
    <property type="entry name" value="ADH_zinc_N"/>
    <property type="match status" value="1"/>
</dbReference>
<evidence type="ECO:0000259" key="1">
    <source>
        <dbReference type="SMART" id="SM00829"/>
    </source>
</evidence>
<dbReference type="RefSeq" id="WP_053938022.1">
    <property type="nucleotide sequence ID" value="NZ_LAQT01000009.1"/>
</dbReference>
<proteinExistence type="predicted"/>
<sequence>MFKAILLSKENDTFNARITQIAESDLPAGEVHLQVAYSTINYKDALAITNKGPIVRQWPLVPGVDGCGTVLDSAHPDFRPGDQVILNGWGVGEKHWGCLAQQARLQADWLVPLPAAFTPEQAMALGTAGYTAMLCVMALEESGVTPGAGPVLVTGATGGVGSVAVTLLAQAGYQVAAMTGKAQSADYLRALGASIVIDRAPFATAGKPLQKEQWAGVVDTVGSHTLANACAQTRYGGAVAACGMAQGLDFPGSVAPFILRAVTLRGVDSVMAHKSLRVKAWQRLAETLDRARLTQMTERIGLGDVIAAAERIMAGQHQGRYVVDVNA</sequence>
<dbReference type="InterPro" id="IPR051397">
    <property type="entry name" value="Zn-ADH-like_protein"/>
</dbReference>
<accession>A0A0N0XIA0</accession>
<dbReference type="SUPFAM" id="SSF50129">
    <property type="entry name" value="GroES-like"/>
    <property type="match status" value="1"/>
</dbReference>
<organism evidence="2 3">
    <name type="scientific">Amantichitinum ursilacus</name>
    <dbReference type="NCBI Taxonomy" id="857265"/>
    <lineage>
        <taxon>Bacteria</taxon>
        <taxon>Pseudomonadati</taxon>
        <taxon>Pseudomonadota</taxon>
        <taxon>Betaproteobacteria</taxon>
        <taxon>Neisseriales</taxon>
        <taxon>Chitinibacteraceae</taxon>
        <taxon>Amantichitinum</taxon>
    </lineage>
</organism>
<dbReference type="GO" id="GO:0043957">
    <property type="term" value="F:acryloyl-CoA reductase (NADPH) activity"/>
    <property type="evidence" value="ECO:0007669"/>
    <property type="project" value="UniProtKB-EC"/>
</dbReference>
<dbReference type="SMART" id="SM00829">
    <property type="entry name" value="PKS_ER"/>
    <property type="match status" value="1"/>
</dbReference>
<evidence type="ECO:0000313" key="2">
    <source>
        <dbReference type="EMBL" id="KPC52530.1"/>
    </source>
</evidence>
<evidence type="ECO:0000313" key="3">
    <source>
        <dbReference type="Proteomes" id="UP000037939"/>
    </source>
</evidence>
<feature type="domain" description="Enoyl reductase (ER)" evidence="1">
    <location>
        <begin position="9"/>
        <end position="323"/>
    </location>
</feature>
<protein>
    <submittedName>
        <fullName evidence="2">Acrylyl-CoA reductase AcuI</fullName>
        <ecNumber evidence="2">1.3.1.84</ecNumber>
    </submittedName>
</protein>
<dbReference type="PANTHER" id="PTHR43677:SF1">
    <property type="entry name" value="ACRYLYL-COA REDUCTASE ACUI-RELATED"/>
    <property type="match status" value="1"/>
</dbReference>
<dbReference type="EMBL" id="LAQT01000009">
    <property type="protein sequence ID" value="KPC52530.1"/>
    <property type="molecule type" value="Genomic_DNA"/>
</dbReference>
<dbReference type="PANTHER" id="PTHR43677">
    <property type="entry name" value="SHORT-CHAIN DEHYDROGENASE/REDUCTASE"/>
    <property type="match status" value="1"/>
</dbReference>
<dbReference type="EC" id="1.3.1.84" evidence="2"/>
<dbReference type="SUPFAM" id="SSF51735">
    <property type="entry name" value="NAD(P)-binding Rossmann-fold domains"/>
    <property type="match status" value="1"/>
</dbReference>
<dbReference type="PATRIC" id="fig|857265.3.peg.2430"/>
<name>A0A0N0XIA0_9NEIS</name>
<dbReference type="NCBIfam" id="TIGR02823">
    <property type="entry name" value="oxido_YhdH"/>
    <property type="match status" value="1"/>
</dbReference>
<reference evidence="2 3" key="1">
    <citation type="submission" date="2015-07" db="EMBL/GenBank/DDBJ databases">
        <title>Draft genome sequence of the Amantichitinum ursilacus IGB-41, a new chitin-degrading bacterium.</title>
        <authorList>
            <person name="Kirstahler P."/>
            <person name="Guenther M."/>
            <person name="Grumaz C."/>
            <person name="Rupp S."/>
            <person name="Zibek S."/>
            <person name="Sohn K."/>
        </authorList>
    </citation>
    <scope>NUCLEOTIDE SEQUENCE [LARGE SCALE GENOMIC DNA]</scope>
    <source>
        <strain evidence="2 3">IGB-41</strain>
    </source>
</reference>
<dbReference type="STRING" id="857265.WG78_11820"/>
<dbReference type="InterPro" id="IPR036291">
    <property type="entry name" value="NAD(P)-bd_dom_sf"/>
</dbReference>
<dbReference type="InterPro" id="IPR013149">
    <property type="entry name" value="ADH-like_C"/>
</dbReference>
<dbReference type="Gene3D" id="3.40.50.720">
    <property type="entry name" value="NAD(P)-binding Rossmann-like Domain"/>
    <property type="match status" value="1"/>
</dbReference>
<keyword evidence="3" id="KW-1185">Reference proteome</keyword>
<dbReference type="InterPro" id="IPR020843">
    <property type="entry name" value="ER"/>
</dbReference>
<keyword evidence="2" id="KW-0560">Oxidoreductase</keyword>
<dbReference type="Proteomes" id="UP000037939">
    <property type="component" value="Unassembled WGS sequence"/>
</dbReference>
<dbReference type="InterPro" id="IPR011032">
    <property type="entry name" value="GroES-like_sf"/>
</dbReference>
<dbReference type="Gene3D" id="3.90.180.10">
    <property type="entry name" value="Medium-chain alcohol dehydrogenases, catalytic domain"/>
    <property type="match status" value="1"/>
</dbReference>
<comment type="caution">
    <text evidence="2">The sequence shown here is derived from an EMBL/GenBank/DDBJ whole genome shotgun (WGS) entry which is preliminary data.</text>
</comment>
<dbReference type="InterPro" id="IPR014188">
    <property type="entry name" value="Acrylyl-CoA_reductase_AcuI"/>
</dbReference>
<dbReference type="AlphaFoldDB" id="A0A0N0XIA0"/>